<evidence type="ECO:0000256" key="5">
    <source>
        <dbReference type="ARBA" id="ARBA00022438"/>
    </source>
</evidence>
<dbReference type="GO" id="GO:0006508">
    <property type="term" value="P:proteolysis"/>
    <property type="evidence" value="ECO:0007669"/>
    <property type="project" value="UniProtKB-KW"/>
</dbReference>
<organism evidence="10 11">
    <name type="scientific">Peptostreptococcus porci</name>
    <dbReference type="NCBI Taxonomy" id="2652282"/>
    <lineage>
        <taxon>Bacteria</taxon>
        <taxon>Bacillati</taxon>
        <taxon>Bacillota</taxon>
        <taxon>Clostridia</taxon>
        <taxon>Peptostreptococcales</taxon>
        <taxon>Peptostreptococcaceae</taxon>
        <taxon>Peptostreptococcus</taxon>
    </lineage>
</organism>
<dbReference type="Pfam" id="PF02073">
    <property type="entry name" value="Peptidase_M29"/>
    <property type="match status" value="1"/>
</dbReference>
<comment type="cofactor">
    <cofactor evidence="2">
        <name>Mg(2+)</name>
        <dbReference type="ChEBI" id="CHEBI:18420"/>
    </cofactor>
</comment>
<accession>A0A6N7XDG2</accession>
<comment type="cofactor">
    <cofactor evidence="1">
        <name>Co(2+)</name>
        <dbReference type="ChEBI" id="CHEBI:48828"/>
    </cofactor>
</comment>
<sequence>MNLNERIDKLAKLAIKVGVNIQPGETLLIRADVNAADFTRRCVCEAYKAGAKHVHVEYSDEIINREKYLNAPDEVFDEYPQWQADKYTQIAKDGGAFLSITSGDPDLMDGVDPNRIGRFQKVSGQYLKEWRSYTLSDKVKWSIVAVPSVKWAKKVYPGVSEDIALEKLWDSILYCSRVTEDPILEWEKHNKALKSKTAKLNDMKFKELRYKSSKTNLVIGLPDNHIWLSGSSKDPNNIDFNPNIPTEEVFGMPHKYKVDGVVYSTKPLVYAGSLINNFWMKFENGKIVDFDAELGKENLKLLIETDDGSCRLGEVALVPYNSPISLTDTVFYTTLFDENASCHLAIGAAYTSCIENGADLTEDEKNDIGVNTSITHVDFMIGDKDLDIVGVKENGEEFQIFKDGNWAF</sequence>
<dbReference type="RefSeq" id="WP_154538084.1">
    <property type="nucleotide sequence ID" value="NZ_VUNE01000003.1"/>
</dbReference>
<dbReference type="PANTHER" id="PTHR34448">
    <property type="entry name" value="AMINOPEPTIDASE"/>
    <property type="match status" value="1"/>
</dbReference>
<dbReference type="GO" id="GO:0008237">
    <property type="term" value="F:metallopeptidase activity"/>
    <property type="evidence" value="ECO:0007669"/>
    <property type="project" value="UniProtKB-KW"/>
</dbReference>
<evidence type="ECO:0000256" key="1">
    <source>
        <dbReference type="ARBA" id="ARBA00001941"/>
    </source>
</evidence>
<keyword evidence="8" id="KW-0378">Hydrolase</keyword>
<reference evidence="10 11" key="1">
    <citation type="submission" date="2019-08" db="EMBL/GenBank/DDBJ databases">
        <title>In-depth cultivation of the pig gut microbiome towards novel bacterial diversity and tailored functional studies.</title>
        <authorList>
            <person name="Wylensek D."/>
            <person name="Hitch T.C.A."/>
            <person name="Clavel T."/>
        </authorList>
    </citation>
    <scope>NUCLEOTIDE SEQUENCE [LARGE SCALE GENOMIC DNA]</scope>
    <source>
        <strain evidence="10 11">WCA-SAB-591-4A-A</strain>
    </source>
</reference>
<dbReference type="GO" id="GO:0046872">
    <property type="term" value="F:metal ion binding"/>
    <property type="evidence" value="ECO:0007669"/>
    <property type="project" value="UniProtKB-KW"/>
</dbReference>
<evidence type="ECO:0000313" key="10">
    <source>
        <dbReference type="EMBL" id="MST62726.1"/>
    </source>
</evidence>
<evidence type="ECO:0000256" key="9">
    <source>
        <dbReference type="ARBA" id="ARBA00023049"/>
    </source>
</evidence>
<keyword evidence="5 10" id="KW-0031">Aminopeptidase</keyword>
<dbReference type="GO" id="GO:0004177">
    <property type="term" value="F:aminopeptidase activity"/>
    <property type="evidence" value="ECO:0007669"/>
    <property type="project" value="UniProtKB-KW"/>
</dbReference>
<protein>
    <submittedName>
        <fullName evidence="10">Aminopeptidase</fullName>
    </submittedName>
</protein>
<evidence type="ECO:0000256" key="2">
    <source>
        <dbReference type="ARBA" id="ARBA00001946"/>
    </source>
</evidence>
<dbReference type="InterPro" id="IPR052170">
    <property type="entry name" value="M29_Exopeptidase"/>
</dbReference>
<dbReference type="EMBL" id="VUNE01000003">
    <property type="protein sequence ID" value="MST62726.1"/>
    <property type="molecule type" value="Genomic_DNA"/>
</dbReference>
<evidence type="ECO:0000256" key="7">
    <source>
        <dbReference type="ARBA" id="ARBA00022723"/>
    </source>
</evidence>
<dbReference type="PANTHER" id="PTHR34448:SF3">
    <property type="entry name" value="AMINOPEPTIDASE AMPS"/>
    <property type="match status" value="1"/>
</dbReference>
<evidence type="ECO:0000256" key="8">
    <source>
        <dbReference type="ARBA" id="ARBA00022801"/>
    </source>
</evidence>
<keyword evidence="6" id="KW-0645">Protease</keyword>
<name>A0A6N7XDG2_9FIRM</name>
<comment type="cofactor">
    <cofactor evidence="3">
        <name>Zn(2+)</name>
        <dbReference type="ChEBI" id="CHEBI:29105"/>
    </cofactor>
</comment>
<evidence type="ECO:0000313" key="11">
    <source>
        <dbReference type="Proteomes" id="UP000440713"/>
    </source>
</evidence>
<evidence type="ECO:0000256" key="4">
    <source>
        <dbReference type="ARBA" id="ARBA00008236"/>
    </source>
</evidence>
<evidence type="ECO:0000256" key="6">
    <source>
        <dbReference type="ARBA" id="ARBA00022670"/>
    </source>
</evidence>
<dbReference type="InterPro" id="IPR000787">
    <property type="entry name" value="Peptidase_M29"/>
</dbReference>
<comment type="caution">
    <text evidence="10">The sequence shown here is derived from an EMBL/GenBank/DDBJ whole genome shotgun (WGS) entry which is preliminary data.</text>
</comment>
<dbReference type="AlphaFoldDB" id="A0A6N7XDG2"/>
<proteinExistence type="inferred from homology"/>
<gene>
    <name evidence="10" type="ORF">FYJ71_07070</name>
</gene>
<comment type="similarity">
    <text evidence="4">Belongs to the peptidase M29 family.</text>
</comment>
<dbReference type="Proteomes" id="UP000440713">
    <property type="component" value="Unassembled WGS sequence"/>
</dbReference>
<keyword evidence="11" id="KW-1185">Reference proteome</keyword>
<dbReference type="Gene3D" id="3.40.1830.10">
    <property type="entry name" value="Thermophilic metalloprotease (M29)"/>
    <property type="match status" value="1"/>
</dbReference>
<dbReference type="PRINTS" id="PR00919">
    <property type="entry name" value="THERMOPTASE"/>
</dbReference>
<keyword evidence="9" id="KW-0482">Metalloprotease</keyword>
<dbReference type="SUPFAM" id="SSF144052">
    <property type="entry name" value="Thermophilic metalloprotease-like"/>
    <property type="match status" value="1"/>
</dbReference>
<keyword evidence="7" id="KW-0479">Metal-binding</keyword>
<dbReference type="InterPro" id="IPR035097">
    <property type="entry name" value="M29_N-terminal"/>
</dbReference>
<evidence type="ECO:0000256" key="3">
    <source>
        <dbReference type="ARBA" id="ARBA00001947"/>
    </source>
</evidence>